<dbReference type="STRING" id="4572.M8AM22"/>
<proteinExistence type="inferred from homology"/>
<protein>
    <submittedName>
        <fullName evidence="3">Sex determination protein tasselseed-2</fullName>
    </submittedName>
</protein>
<dbReference type="Pfam" id="PF13561">
    <property type="entry name" value="adh_short_C2"/>
    <property type="match status" value="1"/>
</dbReference>
<dbReference type="InterPro" id="IPR002347">
    <property type="entry name" value="SDR_fam"/>
</dbReference>
<sequence length="187" mass="20102">MTERRRRRITKYSMSIRLPPMLSSELSSPSFQEGILAGDEELRWSATMESSARGNRARGDTSKVDRAQHALVGLTKNAACELGEHGIRVNCVSPFGVATSMLVNAWRHGHHGEAEEGGALAAPVSAEEVEKTEEMVRGMATLKGPTLRAGDIAEAALFLASEESRYISGHNLVVDGGVTTSRNVIGL</sequence>
<dbReference type="EMBL" id="KD088700">
    <property type="protein sequence ID" value="EMS61924.1"/>
    <property type="molecule type" value="Genomic_DNA"/>
</dbReference>
<dbReference type="AlphaFoldDB" id="M8AM22"/>
<dbReference type="SUPFAM" id="SSF51735">
    <property type="entry name" value="NAD(P)-binding Rossmann-fold domains"/>
    <property type="match status" value="1"/>
</dbReference>
<name>M8AM22_TRIUA</name>
<accession>M8AM22</accession>
<gene>
    <name evidence="3" type="ORF">TRIUR3_12981</name>
</gene>
<dbReference type="PRINTS" id="PR00081">
    <property type="entry name" value="GDHRDH"/>
</dbReference>
<dbReference type="PANTHER" id="PTHR43180:SF95">
    <property type="entry name" value="OS07G0691600 PROTEIN"/>
    <property type="match status" value="1"/>
</dbReference>
<organism evidence="3">
    <name type="scientific">Triticum urartu</name>
    <name type="common">Red wild einkorn</name>
    <name type="synonym">Crithodium urartu</name>
    <dbReference type="NCBI Taxonomy" id="4572"/>
    <lineage>
        <taxon>Eukaryota</taxon>
        <taxon>Viridiplantae</taxon>
        <taxon>Streptophyta</taxon>
        <taxon>Embryophyta</taxon>
        <taxon>Tracheophyta</taxon>
        <taxon>Spermatophyta</taxon>
        <taxon>Magnoliopsida</taxon>
        <taxon>Liliopsida</taxon>
        <taxon>Poales</taxon>
        <taxon>Poaceae</taxon>
        <taxon>BOP clade</taxon>
        <taxon>Pooideae</taxon>
        <taxon>Triticodae</taxon>
        <taxon>Triticeae</taxon>
        <taxon>Triticinae</taxon>
        <taxon>Triticum</taxon>
    </lineage>
</organism>
<dbReference type="Gene3D" id="3.40.50.720">
    <property type="entry name" value="NAD(P)-binding Rossmann-like Domain"/>
    <property type="match status" value="1"/>
</dbReference>
<dbReference type="GO" id="GO:0016491">
    <property type="term" value="F:oxidoreductase activity"/>
    <property type="evidence" value="ECO:0007669"/>
    <property type="project" value="UniProtKB-KW"/>
</dbReference>
<comment type="similarity">
    <text evidence="1">Belongs to the short-chain dehydrogenases/reductases (SDR) family.</text>
</comment>
<dbReference type="PANTHER" id="PTHR43180">
    <property type="entry name" value="3-OXOACYL-(ACYL-CARRIER-PROTEIN) REDUCTASE (AFU_ORTHOLOGUE AFUA_6G11210)"/>
    <property type="match status" value="1"/>
</dbReference>
<evidence type="ECO:0000256" key="2">
    <source>
        <dbReference type="ARBA" id="ARBA00023002"/>
    </source>
</evidence>
<dbReference type="InterPro" id="IPR036291">
    <property type="entry name" value="NAD(P)-bd_dom_sf"/>
</dbReference>
<keyword evidence="2" id="KW-0560">Oxidoreductase</keyword>
<evidence type="ECO:0000256" key="1">
    <source>
        <dbReference type="ARBA" id="ARBA00006484"/>
    </source>
</evidence>
<dbReference type="eggNOG" id="KOG0725">
    <property type="taxonomic scope" value="Eukaryota"/>
</dbReference>
<reference evidence="3" key="1">
    <citation type="journal article" date="2013" name="Nature">
        <title>Draft genome of the wheat A-genome progenitor Triticum urartu.</title>
        <authorList>
            <person name="Ling H.Q."/>
            <person name="Zhao S."/>
            <person name="Liu D."/>
            <person name="Wang J."/>
            <person name="Sun H."/>
            <person name="Zhang C."/>
            <person name="Fan H."/>
            <person name="Li D."/>
            <person name="Dong L."/>
            <person name="Tao Y."/>
            <person name="Gao C."/>
            <person name="Wu H."/>
            <person name="Li Y."/>
            <person name="Cui Y."/>
            <person name="Guo X."/>
            <person name="Zheng S."/>
            <person name="Wang B."/>
            <person name="Yu K."/>
            <person name="Liang Q."/>
            <person name="Yang W."/>
            <person name="Lou X."/>
            <person name="Chen J."/>
            <person name="Feng M."/>
            <person name="Jian J."/>
            <person name="Zhang X."/>
            <person name="Luo G."/>
            <person name="Jiang Y."/>
            <person name="Liu J."/>
            <person name="Wang Z."/>
            <person name="Sha Y."/>
            <person name="Zhang B."/>
            <person name="Wu H."/>
            <person name="Tang D."/>
            <person name="Shen Q."/>
            <person name="Xue P."/>
            <person name="Zou S."/>
            <person name="Wang X."/>
            <person name="Liu X."/>
            <person name="Wang F."/>
            <person name="Yang Y."/>
            <person name="An X."/>
            <person name="Dong Z."/>
            <person name="Zhang K."/>
            <person name="Zhang X."/>
            <person name="Luo M.C."/>
            <person name="Dvorak J."/>
            <person name="Tong Y."/>
            <person name="Wang J."/>
            <person name="Yang H."/>
            <person name="Li Z."/>
            <person name="Wang D."/>
            <person name="Zhang A."/>
            <person name="Wang J."/>
        </authorList>
    </citation>
    <scope>NUCLEOTIDE SEQUENCE</scope>
</reference>
<dbReference type="OMA" id="RWSATME"/>
<evidence type="ECO:0000313" key="3">
    <source>
        <dbReference type="EMBL" id="EMS61924.1"/>
    </source>
</evidence>